<evidence type="ECO:0000256" key="1">
    <source>
        <dbReference type="SAM" id="MobiDB-lite"/>
    </source>
</evidence>
<name>A0ABQ8VR15_9AGAR</name>
<dbReference type="Proteomes" id="UP001150217">
    <property type="component" value="Unassembled WGS sequence"/>
</dbReference>
<sequence>MPPKTQAQSRANSEENTFFTTAQSFAPFSESISAIGQPRRRNRGFGSATVPTTLTLPEAMEEDQQFEYSTLYTGDGQPVQVLTPCCGQPPMVALTRGRSISRQDSPILQAIARRTGKQPQRRATSNSPRDPPYLRNTKRRNGGPRHGLDTPPHFNLDAGDHDDQDPLVDPTNLGVENPENQELDDGSGSLPCGPHSPNSPISPDIPNEQCAMLELLSGFKGSIKTLGTILTTLG</sequence>
<dbReference type="EMBL" id="JANVFT010000014">
    <property type="protein sequence ID" value="KAJ4498787.1"/>
    <property type="molecule type" value="Genomic_DNA"/>
</dbReference>
<evidence type="ECO:0000313" key="2">
    <source>
        <dbReference type="EMBL" id="KAJ4498787.1"/>
    </source>
</evidence>
<comment type="caution">
    <text evidence="2">The sequence shown here is derived from an EMBL/GenBank/DDBJ whole genome shotgun (WGS) entry which is preliminary data.</text>
</comment>
<accession>A0ABQ8VR15</accession>
<reference evidence="2" key="1">
    <citation type="submission" date="2022-08" db="EMBL/GenBank/DDBJ databases">
        <title>A Global Phylogenomic Analysis of the Shiitake Genus Lentinula.</title>
        <authorList>
            <consortium name="DOE Joint Genome Institute"/>
            <person name="Sierra-Patev S."/>
            <person name="Min B."/>
            <person name="Naranjo-Ortiz M."/>
            <person name="Looney B."/>
            <person name="Konkel Z."/>
            <person name="Slot J.C."/>
            <person name="Sakamoto Y."/>
            <person name="Steenwyk J.L."/>
            <person name="Rokas A."/>
            <person name="Carro J."/>
            <person name="Camarero S."/>
            <person name="Ferreira P."/>
            <person name="Molpeceres G."/>
            <person name="Ruiz-Duenas F.J."/>
            <person name="Serrano A."/>
            <person name="Henrissat B."/>
            <person name="Drula E."/>
            <person name="Hughes K.W."/>
            <person name="Mata J.L."/>
            <person name="Ishikawa N.K."/>
            <person name="Vargas-Isla R."/>
            <person name="Ushijima S."/>
            <person name="Smith C.A."/>
            <person name="Ahrendt S."/>
            <person name="Andreopoulos W."/>
            <person name="He G."/>
            <person name="Labutti K."/>
            <person name="Lipzen A."/>
            <person name="Ng V."/>
            <person name="Riley R."/>
            <person name="Sandor L."/>
            <person name="Barry K."/>
            <person name="Martinez A.T."/>
            <person name="Xiao Y."/>
            <person name="Gibbons J.G."/>
            <person name="Terashima K."/>
            <person name="Grigoriev I.V."/>
            <person name="Hibbett D.S."/>
        </authorList>
    </citation>
    <scope>NUCLEOTIDE SEQUENCE</scope>
    <source>
        <strain evidence="2">RHP3577 ss4</strain>
    </source>
</reference>
<evidence type="ECO:0000313" key="3">
    <source>
        <dbReference type="Proteomes" id="UP001150217"/>
    </source>
</evidence>
<organism evidence="2 3">
    <name type="scientific">Lentinula lateritia</name>
    <dbReference type="NCBI Taxonomy" id="40482"/>
    <lineage>
        <taxon>Eukaryota</taxon>
        <taxon>Fungi</taxon>
        <taxon>Dikarya</taxon>
        <taxon>Basidiomycota</taxon>
        <taxon>Agaricomycotina</taxon>
        <taxon>Agaricomycetes</taxon>
        <taxon>Agaricomycetidae</taxon>
        <taxon>Agaricales</taxon>
        <taxon>Marasmiineae</taxon>
        <taxon>Omphalotaceae</taxon>
        <taxon>Lentinula</taxon>
    </lineage>
</organism>
<gene>
    <name evidence="2" type="ORF">C8R41DRAFT_916276</name>
</gene>
<feature type="region of interest" description="Disordered" evidence="1">
    <location>
        <begin position="112"/>
        <end position="200"/>
    </location>
</feature>
<keyword evidence="3" id="KW-1185">Reference proteome</keyword>
<proteinExistence type="predicted"/>
<protein>
    <submittedName>
        <fullName evidence="2">Uncharacterized protein</fullName>
    </submittedName>
</protein>